<dbReference type="InterPro" id="IPR015422">
    <property type="entry name" value="PyrdxlP-dep_Trfase_small"/>
</dbReference>
<keyword evidence="10" id="KW-1185">Reference proteome</keyword>
<dbReference type="SUPFAM" id="SSF53383">
    <property type="entry name" value="PLP-dependent transferases"/>
    <property type="match status" value="1"/>
</dbReference>
<evidence type="ECO:0000259" key="8">
    <source>
        <dbReference type="Pfam" id="PF00155"/>
    </source>
</evidence>
<protein>
    <recommendedName>
        <fullName evidence="7">Aminotransferase</fullName>
        <ecNumber evidence="7">2.6.1.-</ecNumber>
    </recommendedName>
</protein>
<dbReference type="PANTHER" id="PTHR46383:SF2">
    <property type="entry name" value="AMINOTRANSFERASE"/>
    <property type="match status" value="1"/>
</dbReference>
<evidence type="ECO:0000256" key="1">
    <source>
        <dbReference type="ARBA" id="ARBA00001933"/>
    </source>
</evidence>
<evidence type="ECO:0000256" key="6">
    <source>
        <dbReference type="ARBA" id="ARBA00049185"/>
    </source>
</evidence>
<evidence type="ECO:0000256" key="7">
    <source>
        <dbReference type="RuleBase" id="RU000481"/>
    </source>
</evidence>
<dbReference type="Gene3D" id="3.40.640.10">
    <property type="entry name" value="Type I PLP-dependent aspartate aminotransferase-like (Major domain)"/>
    <property type="match status" value="1"/>
</dbReference>
<dbReference type="Pfam" id="PF00155">
    <property type="entry name" value="Aminotran_1_2"/>
    <property type="match status" value="1"/>
</dbReference>
<keyword evidence="5" id="KW-0663">Pyridoxal phosphate</keyword>
<dbReference type="InterPro" id="IPR015421">
    <property type="entry name" value="PyrdxlP-dep_Trfase_major"/>
</dbReference>
<comment type="catalytic activity">
    <reaction evidence="6">
        <text>L-aspartate + 2-oxoglutarate = oxaloacetate + L-glutamate</text>
        <dbReference type="Rhea" id="RHEA:21824"/>
        <dbReference type="ChEBI" id="CHEBI:16452"/>
        <dbReference type="ChEBI" id="CHEBI:16810"/>
        <dbReference type="ChEBI" id="CHEBI:29985"/>
        <dbReference type="ChEBI" id="CHEBI:29991"/>
        <dbReference type="EC" id="2.6.1.1"/>
    </reaction>
</comment>
<gene>
    <name evidence="9" type="ORF">OL599_10895</name>
</gene>
<dbReference type="GO" id="GO:0004069">
    <property type="term" value="F:L-aspartate:2-oxoglutarate aminotransferase activity"/>
    <property type="evidence" value="ECO:0007669"/>
    <property type="project" value="UniProtKB-EC"/>
</dbReference>
<reference evidence="9" key="1">
    <citation type="submission" date="2022-09" db="EMBL/GenBank/DDBJ databases">
        <title>Rhodovastum sp. nov. RN2-1 isolated from soil in Seongnam, South Korea.</title>
        <authorList>
            <person name="Le N.T."/>
        </authorList>
    </citation>
    <scope>NUCLEOTIDE SEQUENCE</scope>
    <source>
        <strain evidence="9">RN2-1</strain>
    </source>
</reference>
<sequence>MGLIRHDIEVLEDSPIVDVWRMGYGKSEVIGMFAGEPDVPTPDFICQAASRALSEGKTFYTPNRGIPALREALIAYNKRIYGVDIPDRRIALTPSGMNAVMLVAQGMVKPGDNVVTITPSWPNIMRAMQICGAEVREVAMTSGNDGWSLDLDAVFAACDDKTKVIYTASPGNPTGWMIERGQAEAMLAFARKRNIAILSDEVYHRLVYDRPVAFSFLDIAGPNDPVFVVNSFSKAWAMTGWRLGWVIYPEGCVDAFEKLIQFNTSGAPEFLQHGAIAALRDGEDFVKFFAERCRMGREVVNARLARMPRVRNVPNQGSFYAMFEVDGVTDTLAFCKRAVTEAQIGMAPGIAFGKGAERHIRLCYAKSTELLTEAMDRLEAFVATYQEG</sequence>
<name>A0AA41YTC1_9PROT</name>
<feature type="domain" description="Aminotransferase class I/classII large" evidence="8">
    <location>
        <begin position="28"/>
        <end position="378"/>
    </location>
</feature>
<dbReference type="PROSITE" id="PS00105">
    <property type="entry name" value="AA_TRANSFER_CLASS_1"/>
    <property type="match status" value="1"/>
</dbReference>
<accession>A0AA41YTC1</accession>
<comment type="caution">
    <text evidence="9">The sequence shown here is derived from an EMBL/GenBank/DDBJ whole genome shotgun (WGS) entry which is preliminary data.</text>
</comment>
<dbReference type="InterPro" id="IPR015424">
    <property type="entry name" value="PyrdxlP-dep_Trfase"/>
</dbReference>
<dbReference type="GO" id="GO:0006520">
    <property type="term" value="P:amino acid metabolic process"/>
    <property type="evidence" value="ECO:0007669"/>
    <property type="project" value="InterPro"/>
</dbReference>
<dbReference type="InterPro" id="IPR004838">
    <property type="entry name" value="NHTrfase_class1_PyrdxlP-BS"/>
</dbReference>
<keyword evidence="4 7" id="KW-0808">Transferase</keyword>
<dbReference type="CDD" id="cd00609">
    <property type="entry name" value="AAT_like"/>
    <property type="match status" value="1"/>
</dbReference>
<dbReference type="PANTHER" id="PTHR46383">
    <property type="entry name" value="ASPARTATE AMINOTRANSFERASE"/>
    <property type="match status" value="1"/>
</dbReference>
<dbReference type="EMBL" id="JAPDNT010000006">
    <property type="protein sequence ID" value="MCW3475077.1"/>
    <property type="molecule type" value="Genomic_DNA"/>
</dbReference>
<dbReference type="AlphaFoldDB" id="A0AA41YTC1"/>
<comment type="cofactor">
    <cofactor evidence="1 7">
        <name>pyridoxal 5'-phosphate</name>
        <dbReference type="ChEBI" id="CHEBI:597326"/>
    </cofactor>
</comment>
<dbReference type="Gene3D" id="3.90.1150.10">
    <property type="entry name" value="Aspartate Aminotransferase, domain 1"/>
    <property type="match status" value="1"/>
</dbReference>
<evidence type="ECO:0000256" key="3">
    <source>
        <dbReference type="ARBA" id="ARBA00022576"/>
    </source>
</evidence>
<dbReference type="InterPro" id="IPR050596">
    <property type="entry name" value="AspAT/PAT-like"/>
</dbReference>
<dbReference type="Proteomes" id="UP001165679">
    <property type="component" value="Unassembled WGS sequence"/>
</dbReference>
<dbReference type="EC" id="2.6.1.-" evidence="7"/>
<comment type="similarity">
    <text evidence="2 7">Belongs to the class-I pyridoxal-phosphate-dependent aminotransferase family.</text>
</comment>
<reference evidence="9" key="2">
    <citation type="submission" date="2022-10" db="EMBL/GenBank/DDBJ databases">
        <authorList>
            <person name="Trinh H.N."/>
        </authorList>
    </citation>
    <scope>NUCLEOTIDE SEQUENCE</scope>
    <source>
        <strain evidence="9">RN2-1</strain>
    </source>
</reference>
<dbReference type="InterPro" id="IPR004839">
    <property type="entry name" value="Aminotransferase_I/II_large"/>
</dbReference>
<evidence type="ECO:0000313" key="9">
    <source>
        <dbReference type="EMBL" id="MCW3475077.1"/>
    </source>
</evidence>
<evidence type="ECO:0000256" key="4">
    <source>
        <dbReference type="ARBA" id="ARBA00022679"/>
    </source>
</evidence>
<evidence type="ECO:0000256" key="2">
    <source>
        <dbReference type="ARBA" id="ARBA00007441"/>
    </source>
</evidence>
<proteinExistence type="inferred from homology"/>
<organism evidence="9 10">
    <name type="scientific">Limobrevibacterium gyesilva</name>
    <dbReference type="NCBI Taxonomy" id="2991712"/>
    <lineage>
        <taxon>Bacteria</taxon>
        <taxon>Pseudomonadati</taxon>
        <taxon>Pseudomonadota</taxon>
        <taxon>Alphaproteobacteria</taxon>
        <taxon>Acetobacterales</taxon>
        <taxon>Acetobacteraceae</taxon>
        <taxon>Limobrevibacterium</taxon>
    </lineage>
</organism>
<dbReference type="NCBIfam" id="NF004770">
    <property type="entry name" value="PRK06108.1"/>
    <property type="match status" value="1"/>
</dbReference>
<dbReference type="GO" id="GO:0030170">
    <property type="term" value="F:pyridoxal phosphate binding"/>
    <property type="evidence" value="ECO:0007669"/>
    <property type="project" value="InterPro"/>
</dbReference>
<keyword evidence="3 7" id="KW-0032">Aminotransferase</keyword>
<dbReference type="RefSeq" id="WP_264713769.1">
    <property type="nucleotide sequence ID" value="NZ_JAPDNT010000006.1"/>
</dbReference>
<evidence type="ECO:0000313" key="10">
    <source>
        <dbReference type="Proteomes" id="UP001165679"/>
    </source>
</evidence>
<evidence type="ECO:0000256" key="5">
    <source>
        <dbReference type="ARBA" id="ARBA00022898"/>
    </source>
</evidence>